<accession>A0A645CZ68</accession>
<organism evidence="1">
    <name type="scientific">bioreactor metagenome</name>
    <dbReference type="NCBI Taxonomy" id="1076179"/>
    <lineage>
        <taxon>unclassified sequences</taxon>
        <taxon>metagenomes</taxon>
        <taxon>ecological metagenomes</taxon>
    </lineage>
</organism>
<protein>
    <submittedName>
        <fullName evidence="1">Uncharacterized protein</fullName>
    </submittedName>
</protein>
<dbReference type="EMBL" id="VSSQ01031324">
    <property type="protein sequence ID" value="MPM82165.1"/>
    <property type="molecule type" value="Genomic_DNA"/>
</dbReference>
<evidence type="ECO:0000313" key="1">
    <source>
        <dbReference type="EMBL" id="MPM82165.1"/>
    </source>
</evidence>
<sequence length="323" mass="35953">MRVLALAAELGMERLTHLVREALLLRVGHTAGRGNALAEHDLHVRARRQAPVTGQRCIGQRLLGGLALHALGLEQFLALLAFNEPHRNALAHPARHAPHVLPHAVQRRRAIQAQHEELLLVDGRIRPRLDVAHIRPAGAELIAAGAADLGIRRRLEARLERGRAAHARGKILRKIEHPLAVPRPPPRAPARLGVVARHRQRRRRLRVAKTHGSRVELGHQLPHARHLALRRKTGDGERLRGAGGEKRQRQRGCAKAGSACCHVNSRECRENAGADLLCPHDRHCGLHERFCRARMSPTQHRFGTHSALSSLAPARQLNRLKRI</sequence>
<name>A0A645CZ68_9ZZZZ</name>
<reference evidence="1" key="1">
    <citation type="submission" date="2019-08" db="EMBL/GenBank/DDBJ databases">
        <authorList>
            <person name="Kucharzyk K."/>
            <person name="Murdoch R.W."/>
            <person name="Higgins S."/>
            <person name="Loffler F."/>
        </authorList>
    </citation>
    <scope>NUCLEOTIDE SEQUENCE</scope>
</reference>
<proteinExistence type="predicted"/>
<comment type="caution">
    <text evidence="1">The sequence shown here is derived from an EMBL/GenBank/DDBJ whole genome shotgun (WGS) entry which is preliminary data.</text>
</comment>
<dbReference type="AlphaFoldDB" id="A0A645CZ68"/>
<gene>
    <name evidence="1" type="ORF">SDC9_129226</name>
</gene>